<dbReference type="InterPro" id="IPR010093">
    <property type="entry name" value="SinI_DNA-bd"/>
</dbReference>
<protein>
    <submittedName>
        <fullName evidence="2">Helix-turn-helix domain-containing protein</fullName>
    </submittedName>
</protein>
<dbReference type="InterPro" id="IPR009061">
    <property type="entry name" value="DNA-bd_dom_put_sf"/>
</dbReference>
<keyword evidence="3" id="KW-1185">Reference proteome</keyword>
<dbReference type="EMBL" id="OY726394">
    <property type="protein sequence ID" value="CAJ1504264.1"/>
    <property type="molecule type" value="Genomic_DNA"/>
</dbReference>
<dbReference type="NCBIfam" id="TIGR01764">
    <property type="entry name" value="excise"/>
    <property type="match status" value="1"/>
</dbReference>
<accession>A0ABM9LT22</accession>
<dbReference type="SUPFAM" id="SSF46955">
    <property type="entry name" value="Putative DNA-binding domain"/>
    <property type="match status" value="1"/>
</dbReference>
<dbReference type="InterPro" id="IPR041657">
    <property type="entry name" value="HTH_17"/>
</dbReference>
<dbReference type="Proteomes" id="UP001190336">
    <property type="component" value="Chromosome"/>
</dbReference>
<evidence type="ECO:0000313" key="2">
    <source>
        <dbReference type="EMBL" id="CAJ1504264.1"/>
    </source>
</evidence>
<dbReference type="RefSeq" id="WP_308474085.1">
    <property type="nucleotide sequence ID" value="NZ_OY726394.1"/>
</dbReference>
<evidence type="ECO:0000313" key="3">
    <source>
        <dbReference type="Proteomes" id="UP001190336"/>
    </source>
</evidence>
<evidence type="ECO:0000259" key="1">
    <source>
        <dbReference type="Pfam" id="PF12728"/>
    </source>
</evidence>
<sequence length="132" mass="14552">MDWSQRIAQHITPNGSVIVPPRIARWLETQAGMTADRRIALRMTDPEAYEVLAALHLVALSTRSATGTEPATPQHDSQESNQWVTTTEAATKLGVTDRAIRKWCATGRLPATNCGGRWLINTTHLNTHKLTA</sequence>
<name>A0ABM9LT22_9MYCO</name>
<gene>
    <name evidence="2" type="ORF">MU0083_003393</name>
</gene>
<feature type="domain" description="Helix-turn-helix" evidence="1">
    <location>
        <begin position="83"/>
        <end position="126"/>
    </location>
</feature>
<organism evidence="2 3">
    <name type="scientific">[Mycobacterium] kokjensenii</name>
    <dbReference type="NCBI Taxonomy" id="3064287"/>
    <lineage>
        <taxon>Bacteria</taxon>
        <taxon>Bacillati</taxon>
        <taxon>Actinomycetota</taxon>
        <taxon>Actinomycetes</taxon>
        <taxon>Mycobacteriales</taxon>
        <taxon>Mycobacteriaceae</taxon>
        <taxon>Mycolicibacter</taxon>
    </lineage>
</organism>
<dbReference type="Pfam" id="PF12728">
    <property type="entry name" value="HTH_17"/>
    <property type="match status" value="1"/>
</dbReference>
<reference evidence="2 3" key="1">
    <citation type="submission" date="2023-08" db="EMBL/GenBank/DDBJ databases">
        <authorList>
            <person name="Folkvardsen B D."/>
            <person name="Norman A."/>
        </authorList>
    </citation>
    <scope>NUCLEOTIDE SEQUENCE [LARGE SCALE GENOMIC DNA]</scope>
    <source>
        <strain evidence="2 3">Mu0083</strain>
    </source>
</reference>
<proteinExistence type="predicted"/>